<dbReference type="AlphaFoldDB" id="A0A5B8XNH0"/>
<organism evidence="1 2">
    <name type="scientific">Microvenator marinus</name>
    <dbReference type="NCBI Taxonomy" id="2600177"/>
    <lineage>
        <taxon>Bacteria</taxon>
        <taxon>Deltaproteobacteria</taxon>
        <taxon>Bradymonadales</taxon>
        <taxon>Microvenatoraceae</taxon>
        <taxon>Microvenator</taxon>
    </lineage>
</organism>
<dbReference type="RefSeq" id="WP_146958446.1">
    <property type="nucleotide sequence ID" value="NZ_CP042467.1"/>
</dbReference>
<evidence type="ECO:0000313" key="2">
    <source>
        <dbReference type="Proteomes" id="UP000321595"/>
    </source>
</evidence>
<dbReference type="EMBL" id="CP042467">
    <property type="protein sequence ID" value="QED26761.1"/>
    <property type="molecule type" value="Genomic_DNA"/>
</dbReference>
<keyword evidence="2" id="KW-1185">Reference proteome</keyword>
<dbReference type="Gene3D" id="1.20.58.1000">
    <property type="entry name" value="Metal-sensitive repressor, helix protomer"/>
    <property type="match status" value="1"/>
</dbReference>
<reference evidence="1 2" key="1">
    <citation type="submission" date="2019-08" db="EMBL/GenBank/DDBJ databases">
        <authorList>
            <person name="Liang Q."/>
        </authorList>
    </citation>
    <scope>NUCLEOTIDE SEQUENCE [LARGE SCALE GENOMIC DNA]</scope>
    <source>
        <strain evidence="1 2">V1718</strain>
    </source>
</reference>
<proteinExistence type="predicted"/>
<evidence type="ECO:0000313" key="1">
    <source>
        <dbReference type="EMBL" id="QED26761.1"/>
    </source>
</evidence>
<sequence length="93" mass="10395">MMSPDTKEKIEARLKRVAGQVSGIQKMVEDDRYCIDVLMQISAARAALAKVSKMLLESHIQTCVTGAFESDDEDDRTAKIAELVRVFEKNCNC</sequence>
<dbReference type="InterPro" id="IPR038390">
    <property type="entry name" value="Metal_Tscrpt_repr_sf"/>
</dbReference>
<gene>
    <name evidence="1" type="ORF">FRD01_05790</name>
</gene>
<dbReference type="Proteomes" id="UP000321595">
    <property type="component" value="Chromosome"/>
</dbReference>
<protein>
    <submittedName>
        <fullName evidence="1">Metal-sensitive transcriptional regulator</fullName>
    </submittedName>
</protein>
<dbReference type="InterPro" id="IPR003735">
    <property type="entry name" value="Metal_Tscrpt_repr"/>
</dbReference>
<dbReference type="GO" id="GO:0045892">
    <property type="term" value="P:negative regulation of DNA-templated transcription"/>
    <property type="evidence" value="ECO:0007669"/>
    <property type="project" value="UniProtKB-ARBA"/>
</dbReference>
<dbReference type="PANTHER" id="PTHR33677">
    <property type="entry name" value="TRANSCRIPTIONAL REPRESSOR FRMR-RELATED"/>
    <property type="match status" value="1"/>
</dbReference>
<dbReference type="GO" id="GO:0003677">
    <property type="term" value="F:DNA binding"/>
    <property type="evidence" value="ECO:0007669"/>
    <property type="project" value="InterPro"/>
</dbReference>
<accession>A0A5B8XNH0</accession>
<dbReference type="CDD" id="cd10148">
    <property type="entry name" value="CsoR-like_DUF156"/>
    <property type="match status" value="1"/>
</dbReference>
<dbReference type="GO" id="GO:0046872">
    <property type="term" value="F:metal ion binding"/>
    <property type="evidence" value="ECO:0007669"/>
    <property type="project" value="InterPro"/>
</dbReference>
<dbReference type="OrthoDB" id="9811244at2"/>
<name>A0A5B8XNH0_9DELT</name>
<dbReference type="Pfam" id="PF02583">
    <property type="entry name" value="Trns_repr_metal"/>
    <property type="match status" value="1"/>
</dbReference>
<dbReference type="KEGG" id="bbae:FRD01_05790"/>